<dbReference type="OrthoDB" id="9775547at2"/>
<sequence length="354" mass="37887">MTNPSAPHPLDTAFSAEWLSHQSLPPVEYVVPGIIPEGLTLLVAPPKVGKSWMVLGIALAAAEGSHVFSAIRVARRPVLYLALEDGPRRLQYRMRDLGINQGPSGLMFLTHLETPAVTVIQAFLDRHADEKPLIILDTLGKIRGTYGGNDAYGNDYTQMSALKDYVDAVPGASLIVVHHTNKGEKADFLDSVSGTQGLAGAADSILAIKRSRNTGEAVLHVTSRDAAEGEYSITMTDGIWKLNGDSLAEAAQAVRTTEVQEHLGDDSASIIGFVADRPEGVRTAEVSAAMGWPDKKTRTYLARLVEGGRLVRPERGLYTPVASVASVALWGEPSSNTTHTTHATHPQGQEDISA</sequence>
<name>A0A2H1J2E9_9MICO</name>
<dbReference type="AlphaFoldDB" id="A0A2H1J2E9"/>
<dbReference type="Pfam" id="PF13338">
    <property type="entry name" value="AbiEi_4"/>
    <property type="match status" value="1"/>
</dbReference>
<evidence type="ECO:0000259" key="2">
    <source>
        <dbReference type="Pfam" id="PF13338"/>
    </source>
</evidence>
<feature type="region of interest" description="Disordered" evidence="1">
    <location>
        <begin position="333"/>
        <end position="354"/>
    </location>
</feature>
<reference evidence="3 4" key="1">
    <citation type="submission" date="2017-03" db="EMBL/GenBank/DDBJ databases">
        <authorList>
            <person name="Afonso C.L."/>
            <person name="Miller P.J."/>
            <person name="Scott M.A."/>
            <person name="Spackman E."/>
            <person name="Goraichik I."/>
            <person name="Dimitrov K.M."/>
            <person name="Suarez D.L."/>
            <person name="Swayne D.E."/>
        </authorList>
    </citation>
    <scope>NUCLEOTIDE SEQUENCE [LARGE SCALE GENOMIC DNA]</scope>
    <source>
        <strain evidence="3 4">CNRZ 918</strain>
    </source>
</reference>
<dbReference type="InterPro" id="IPR025159">
    <property type="entry name" value="AbiEi_N"/>
</dbReference>
<protein>
    <submittedName>
        <fullName evidence="3">AAA domain-containing protein</fullName>
    </submittedName>
</protein>
<dbReference type="SUPFAM" id="SSF52540">
    <property type="entry name" value="P-loop containing nucleoside triphosphate hydrolases"/>
    <property type="match status" value="1"/>
</dbReference>
<dbReference type="Gene3D" id="3.40.50.300">
    <property type="entry name" value="P-loop containing nucleotide triphosphate hydrolases"/>
    <property type="match status" value="1"/>
</dbReference>
<gene>
    <name evidence="3" type="ORF">BANT918_01357</name>
</gene>
<dbReference type="Proteomes" id="UP000234433">
    <property type="component" value="Unassembled WGS sequence"/>
</dbReference>
<proteinExistence type="predicted"/>
<evidence type="ECO:0000256" key="1">
    <source>
        <dbReference type="SAM" id="MobiDB-lite"/>
    </source>
</evidence>
<dbReference type="InterPro" id="IPR027417">
    <property type="entry name" value="P-loop_NTPase"/>
</dbReference>
<organism evidence="3 4">
    <name type="scientific">Brevibacterium antiquum CNRZ 918</name>
    <dbReference type="NCBI Taxonomy" id="1255637"/>
    <lineage>
        <taxon>Bacteria</taxon>
        <taxon>Bacillati</taxon>
        <taxon>Actinomycetota</taxon>
        <taxon>Actinomycetes</taxon>
        <taxon>Micrococcales</taxon>
        <taxon>Brevibacteriaceae</taxon>
        <taxon>Brevibacterium</taxon>
    </lineage>
</organism>
<dbReference type="Pfam" id="PF13481">
    <property type="entry name" value="AAA_25"/>
    <property type="match status" value="1"/>
</dbReference>
<accession>A0A2H1J2E9</accession>
<feature type="domain" description="AbiEi antitoxin N-terminal" evidence="2">
    <location>
        <begin position="281"/>
        <end position="319"/>
    </location>
</feature>
<evidence type="ECO:0000313" key="4">
    <source>
        <dbReference type="Proteomes" id="UP000234433"/>
    </source>
</evidence>
<dbReference type="EMBL" id="FXZD01000003">
    <property type="protein sequence ID" value="SMX81625.1"/>
    <property type="molecule type" value="Genomic_DNA"/>
</dbReference>
<evidence type="ECO:0000313" key="3">
    <source>
        <dbReference type="EMBL" id="SMX81625.1"/>
    </source>
</evidence>
<dbReference type="RefSeq" id="WP_101619515.1">
    <property type="nucleotide sequence ID" value="NZ_FXZD01000003.1"/>
</dbReference>